<sequence>MNKIPKDPKQIVFSGGGLRCFWQGGFMKRLEQDRRFAPERVTGVSGGALAGAAWLAGIEDRLLDEMCAAFESRDSNLDLFNADEDGITPHQRMYCGVVDRVLGREATNTIAEGPTFQIQIAHPPDTGLPTLTGTALAAAYEAELHVVNSPHFNWAQKMGLTSRLVDANAAARDGALVDLVNAAAVIPPVFEPPLWEDRRVVDGGMADQAPMPDPDRGVTLVLLTRPYKNLPEVEGRTYVWPSKETPADKIDFTDPDKLRDTWALGEKDAERYLAGNGPDTA</sequence>
<feature type="short sequence motif" description="GXSXG" evidence="2">
    <location>
        <begin position="43"/>
        <end position="47"/>
    </location>
</feature>
<accession>A0A7W6GSY5</accession>
<keyword evidence="2" id="KW-0378">Hydrolase</keyword>
<dbReference type="Proteomes" id="UP000541426">
    <property type="component" value="Unassembled WGS sequence"/>
</dbReference>
<dbReference type="EMBL" id="JACIEJ010000008">
    <property type="protein sequence ID" value="MBB3986911.1"/>
    <property type="molecule type" value="Genomic_DNA"/>
</dbReference>
<keyword evidence="1 2" id="KW-0443">Lipid metabolism</keyword>
<name>A0A7W6GSY5_9RHOB</name>
<dbReference type="PROSITE" id="PS51635">
    <property type="entry name" value="PNPLA"/>
    <property type="match status" value="1"/>
</dbReference>
<evidence type="ECO:0000256" key="1">
    <source>
        <dbReference type="ARBA" id="ARBA00023098"/>
    </source>
</evidence>
<dbReference type="RefSeq" id="WP_183967674.1">
    <property type="nucleotide sequence ID" value="NZ_BAABBZ010000019.1"/>
</dbReference>
<gene>
    <name evidence="4" type="ORF">GGQ68_003255</name>
</gene>
<dbReference type="Pfam" id="PF01734">
    <property type="entry name" value="Patatin"/>
    <property type="match status" value="1"/>
</dbReference>
<dbReference type="AlphaFoldDB" id="A0A7W6GSY5"/>
<dbReference type="SUPFAM" id="SSF52151">
    <property type="entry name" value="FabD/lysophospholipase-like"/>
    <property type="match status" value="1"/>
</dbReference>
<feature type="active site" description="Proton acceptor" evidence="2">
    <location>
        <position position="202"/>
    </location>
</feature>
<dbReference type="GO" id="GO:0016787">
    <property type="term" value="F:hydrolase activity"/>
    <property type="evidence" value="ECO:0007669"/>
    <property type="project" value="UniProtKB-UniRule"/>
</dbReference>
<keyword evidence="5" id="KW-1185">Reference proteome</keyword>
<evidence type="ECO:0000313" key="4">
    <source>
        <dbReference type="EMBL" id="MBB3986911.1"/>
    </source>
</evidence>
<dbReference type="Gene3D" id="3.40.1090.10">
    <property type="entry name" value="Cytosolic phospholipase A2 catalytic domain"/>
    <property type="match status" value="1"/>
</dbReference>
<feature type="short sequence motif" description="DGA/G" evidence="2">
    <location>
        <begin position="202"/>
        <end position="204"/>
    </location>
</feature>
<feature type="active site" description="Nucleophile" evidence="2">
    <location>
        <position position="45"/>
    </location>
</feature>
<proteinExistence type="predicted"/>
<comment type="caution">
    <text evidence="2">Lacks conserved residue(s) required for the propagation of feature annotation.</text>
</comment>
<feature type="domain" description="PNPLA" evidence="3">
    <location>
        <begin position="11"/>
        <end position="215"/>
    </location>
</feature>
<dbReference type="InterPro" id="IPR016035">
    <property type="entry name" value="Acyl_Trfase/lysoPLipase"/>
</dbReference>
<comment type="caution">
    <text evidence="4">The sequence shown here is derived from an EMBL/GenBank/DDBJ whole genome shotgun (WGS) entry which is preliminary data.</text>
</comment>
<evidence type="ECO:0000313" key="5">
    <source>
        <dbReference type="Proteomes" id="UP000541426"/>
    </source>
</evidence>
<reference evidence="4 5" key="1">
    <citation type="submission" date="2020-08" db="EMBL/GenBank/DDBJ databases">
        <title>Genomic Encyclopedia of Type Strains, Phase IV (KMG-IV): sequencing the most valuable type-strain genomes for metagenomic binning, comparative biology and taxonomic classification.</title>
        <authorList>
            <person name="Goeker M."/>
        </authorList>
    </citation>
    <scope>NUCLEOTIDE SEQUENCE [LARGE SCALE GENOMIC DNA]</scope>
    <source>
        <strain evidence="4 5">DSM 102235</strain>
    </source>
</reference>
<evidence type="ECO:0000256" key="2">
    <source>
        <dbReference type="PROSITE-ProRule" id="PRU01161"/>
    </source>
</evidence>
<dbReference type="InterPro" id="IPR002641">
    <property type="entry name" value="PNPLA_dom"/>
</dbReference>
<protein>
    <recommendedName>
        <fullName evidence="3">PNPLA domain-containing protein</fullName>
    </recommendedName>
</protein>
<keyword evidence="2" id="KW-0442">Lipid degradation</keyword>
<dbReference type="GO" id="GO:0016042">
    <property type="term" value="P:lipid catabolic process"/>
    <property type="evidence" value="ECO:0007669"/>
    <property type="project" value="UniProtKB-UniRule"/>
</dbReference>
<evidence type="ECO:0000259" key="3">
    <source>
        <dbReference type="PROSITE" id="PS51635"/>
    </source>
</evidence>
<organism evidence="4 5">
    <name type="scientific">Sagittula marina</name>
    <dbReference type="NCBI Taxonomy" id="943940"/>
    <lineage>
        <taxon>Bacteria</taxon>
        <taxon>Pseudomonadati</taxon>
        <taxon>Pseudomonadota</taxon>
        <taxon>Alphaproteobacteria</taxon>
        <taxon>Rhodobacterales</taxon>
        <taxon>Roseobacteraceae</taxon>
        <taxon>Sagittula</taxon>
    </lineage>
</organism>